<dbReference type="Proteomes" id="UP000042997">
    <property type="component" value="Unassembled WGS sequence"/>
</dbReference>
<dbReference type="EMBL" id="CCSD01000069">
    <property type="protein sequence ID" value="CDZ89881.1"/>
    <property type="molecule type" value="Genomic_DNA"/>
</dbReference>
<gene>
    <name evidence="2" type="ORF">RHRU231_570002</name>
</gene>
<accession>A0A098BQ77</accession>
<evidence type="ECO:0000256" key="1">
    <source>
        <dbReference type="SAM" id="MobiDB-lite"/>
    </source>
</evidence>
<name>A0A098BQ77_9NOCA</name>
<evidence type="ECO:0000313" key="2">
    <source>
        <dbReference type="EMBL" id="CDZ89881.1"/>
    </source>
</evidence>
<evidence type="ECO:0000313" key="3">
    <source>
        <dbReference type="Proteomes" id="UP000042997"/>
    </source>
</evidence>
<sequence>MSRHLLLGSRKSKGNHIDCDLSLTLRQIGVAHRGCIGTHTPPSTAGTEPAPDPGGAH</sequence>
<proteinExistence type="predicted"/>
<reference evidence="2 3" key="1">
    <citation type="journal article" date="2014" name="Genome Announc.">
        <title>Draft Genome Sequence of Propane- and Butane-Oxidizing Actinobacterium Rhodococcus ruber IEGM 231.</title>
        <authorList>
            <person name="Ivshina I.B."/>
            <person name="Kuyukina M.S."/>
            <person name="Krivoruchko A.V."/>
            <person name="Barbe V."/>
            <person name="Fischer C."/>
        </authorList>
    </citation>
    <scope>NUCLEOTIDE SEQUENCE [LARGE SCALE GENOMIC DNA]</scope>
</reference>
<protein>
    <submittedName>
        <fullName evidence="2">Uncharacterized protein</fullName>
    </submittedName>
</protein>
<feature type="region of interest" description="Disordered" evidence="1">
    <location>
        <begin position="36"/>
        <end position="57"/>
    </location>
</feature>
<dbReference type="AlphaFoldDB" id="A0A098BQ77"/>
<organism evidence="2 3">
    <name type="scientific">Rhodococcus ruber</name>
    <dbReference type="NCBI Taxonomy" id="1830"/>
    <lineage>
        <taxon>Bacteria</taxon>
        <taxon>Bacillati</taxon>
        <taxon>Actinomycetota</taxon>
        <taxon>Actinomycetes</taxon>
        <taxon>Mycobacteriales</taxon>
        <taxon>Nocardiaceae</taxon>
        <taxon>Rhodococcus</taxon>
    </lineage>
</organism>